<feature type="region of interest" description="Disordered" evidence="13">
    <location>
        <begin position="1376"/>
        <end position="1423"/>
    </location>
</feature>
<dbReference type="InterPro" id="IPR000719">
    <property type="entry name" value="Prot_kinase_dom"/>
</dbReference>
<evidence type="ECO:0000256" key="10">
    <source>
        <dbReference type="ARBA" id="ARBA00022989"/>
    </source>
</evidence>
<comment type="caution">
    <text evidence="17">The sequence shown here is derived from an EMBL/GenBank/DDBJ whole genome shotgun (WGS) entry which is preliminary data.</text>
</comment>
<evidence type="ECO:0000256" key="6">
    <source>
        <dbReference type="ARBA" id="ARBA00022729"/>
    </source>
</evidence>
<organism evidence="17 18">
    <name type="scientific">Skeletonema marinoi</name>
    <dbReference type="NCBI Taxonomy" id="267567"/>
    <lineage>
        <taxon>Eukaryota</taxon>
        <taxon>Sar</taxon>
        <taxon>Stramenopiles</taxon>
        <taxon>Ochrophyta</taxon>
        <taxon>Bacillariophyta</taxon>
        <taxon>Coscinodiscophyceae</taxon>
        <taxon>Thalassiosirophycidae</taxon>
        <taxon>Thalassiosirales</taxon>
        <taxon>Skeletonemataceae</taxon>
        <taxon>Skeletonema</taxon>
        <taxon>Skeletonema marinoi-dohrnii complex</taxon>
    </lineage>
</organism>
<feature type="domain" description="C3H1-type" evidence="15">
    <location>
        <begin position="1317"/>
        <end position="1349"/>
    </location>
</feature>
<evidence type="ECO:0000256" key="5">
    <source>
        <dbReference type="ARBA" id="ARBA00022692"/>
    </source>
</evidence>
<dbReference type="PROSITE" id="PS51392">
    <property type="entry name" value="KEN"/>
    <property type="match status" value="1"/>
</dbReference>
<feature type="zinc finger region" description="C3H1-type" evidence="12">
    <location>
        <begin position="1317"/>
        <end position="1349"/>
    </location>
</feature>
<dbReference type="EMBL" id="JATAAI010000010">
    <property type="protein sequence ID" value="KAK1742938.1"/>
    <property type="molecule type" value="Genomic_DNA"/>
</dbReference>
<dbReference type="InterPro" id="IPR011009">
    <property type="entry name" value="Kinase-like_dom_sf"/>
</dbReference>
<feature type="region of interest" description="Disordered" evidence="13">
    <location>
        <begin position="526"/>
        <end position="554"/>
    </location>
</feature>
<dbReference type="GO" id="GO:0004521">
    <property type="term" value="F:RNA endonuclease activity"/>
    <property type="evidence" value="ECO:0007669"/>
    <property type="project" value="InterPro"/>
</dbReference>
<keyword evidence="7" id="KW-0547">Nucleotide-binding</keyword>
<dbReference type="GO" id="GO:0036498">
    <property type="term" value="P:IRE1-mediated unfolded protein response"/>
    <property type="evidence" value="ECO:0007669"/>
    <property type="project" value="TreeGrafter"/>
</dbReference>
<dbReference type="InterPro" id="IPR000571">
    <property type="entry name" value="Znf_CCCH"/>
</dbReference>
<keyword evidence="11" id="KW-0472">Membrane</keyword>
<gene>
    <name evidence="17" type="ORF">QTG54_006535</name>
</gene>
<feature type="compositionally biased region" description="Basic and acidic residues" evidence="13">
    <location>
        <begin position="189"/>
        <end position="199"/>
    </location>
</feature>
<dbReference type="Gene3D" id="4.10.1000.10">
    <property type="entry name" value="Zinc finger, CCCH-type"/>
    <property type="match status" value="1"/>
</dbReference>
<dbReference type="PANTHER" id="PTHR13954:SF6">
    <property type="entry name" value="NON-SPECIFIC SERINE_THREONINE PROTEIN KINASE"/>
    <property type="match status" value="1"/>
</dbReference>
<dbReference type="Proteomes" id="UP001224775">
    <property type="component" value="Unassembled WGS sequence"/>
</dbReference>
<dbReference type="InterPro" id="IPR015943">
    <property type="entry name" value="WD40/YVTN_repeat-like_dom_sf"/>
</dbReference>
<feature type="compositionally biased region" description="Basic residues" evidence="13">
    <location>
        <begin position="1406"/>
        <end position="1417"/>
    </location>
</feature>
<dbReference type="PROSITE" id="PS50103">
    <property type="entry name" value="ZF_C3H1"/>
    <property type="match status" value="1"/>
</dbReference>
<feature type="region of interest" description="Disordered" evidence="13">
    <location>
        <begin position="1"/>
        <end position="35"/>
    </location>
</feature>
<dbReference type="Gene3D" id="2.130.10.10">
    <property type="entry name" value="YVTN repeat-like/Quinoprotein amine dehydrogenase"/>
    <property type="match status" value="1"/>
</dbReference>
<feature type="domain" description="Protein kinase" evidence="14">
    <location>
        <begin position="684"/>
        <end position="1014"/>
    </location>
</feature>
<accession>A0AAD8YBV6</accession>
<keyword evidence="3" id="KW-0723">Serine/threonine-protein kinase</keyword>
<dbReference type="SUPFAM" id="SSF56112">
    <property type="entry name" value="Protein kinase-like (PK-like)"/>
    <property type="match status" value="1"/>
</dbReference>
<keyword evidence="12" id="KW-0479">Metal-binding</keyword>
<keyword evidence="6" id="KW-0732">Signal</keyword>
<evidence type="ECO:0000256" key="9">
    <source>
        <dbReference type="ARBA" id="ARBA00022840"/>
    </source>
</evidence>
<evidence type="ECO:0000256" key="8">
    <source>
        <dbReference type="ARBA" id="ARBA00022777"/>
    </source>
</evidence>
<evidence type="ECO:0000256" key="7">
    <source>
        <dbReference type="ARBA" id="ARBA00022741"/>
    </source>
</evidence>
<dbReference type="GO" id="GO:0016787">
    <property type="term" value="F:hydrolase activity"/>
    <property type="evidence" value="ECO:0007669"/>
    <property type="project" value="UniProtKB-KW"/>
</dbReference>
<feature type="region of interest" description="Disordered" evidence="13">
    <location>
        <begin position="271"/>
        <end position="301"/>
    </location>
</feature>
<keyword evidence="10" id="KW-1133">Transmembrane helix</keyword>
<feature type="compositionally biased region" description="Basic and acidic residues" evidence="13">
    <location>
        <begin position="542"/>
        <end position="552"/>
    </location>
</feature>
<dbReference type="SMART" id="SM00564">
    <property type="entry name" value="PQQ"/>
    <property type="match status" value="2"/>
</dbReference>
<dbReference type="InterPro" id="IPR018391">
    <property type="entry name" value="PQQ_b-propeller_rpt"/>
</dbReference>
<feature type="region of interest" description="Disordered" evidence="13">
    <location>
        <begin position="189"/>
        <end position="219"/>
    </location>
</feature>
<dbReference type="Gene3D" id="3.30.200.20">
    <property type="entry name" value="Phosphorylase Kinase, domain 1"/>
    <property type="match status" value="1"/>
</dbReference>
<comment type="subcellular location">
    <subcellularLocation>
        <location evidence="1">Membrane</location>
        <topology evidence="1">Single-pass type I membrane protein</topology>
    </subcellularLocation>
</comment>
<keyword evidence="12" id="KW-0862">Zinc</keyword>
<keyword evidence="5" id="KW-0812">Transmembrane</keyword>
<evidence type="ECO:0000256" key="3">
    <source>
        <dbReference type="ARBA" id="ARBA00022527"/>
    </source>
</evidence>
<dbReference type="Pfam" id="PF00069">
    <property type="entry name" value="Pkinase"/>
    <property type="match status" value="1"/>
</dbReference>
<evidence type="ECO:0000256" key="2">
    <source>
        <dbReference type="ARBA" id="ARBA00012513"/>
    </source>
</evidence>
<evidence type="ECO:0000256" key="12">
    <source>
        <dbReference type="PROSITE-ProRule" id="PRU00723"/>
    </source>
</evidence>
<feature type="region of interest" description="Disordered" evidence="13">
    <location>
        <begin position="60"/>
        <end position="80"/>
    </location>
</feature>
<protein>
    <recommendedName>
        <fullName evidence="2">non-specific serine/threonine protein kinase</fullName>
        <ecNumber evidence="2">2.7.11.1</ecNumber>
    </recommendedName>
</protein>
<keyword evidence="17" id="KW-0378">Hydrolase</keyword>
<dbReference type="GO" id="GO:0006397">
    <property type="term" value="P:mRNA processing"/>
    <property type="evidence" value="ECO:0007669"/>
    <property type="project" value="InterPro"/>
</dbReference>
<dbReference type="Gene3D" id="1.10.510.10">
    <property type="entry name" value="Transferase(Phosphotransferase) domain 1"/>
    <property type="match status" value="1"/>
</dbReference>
<dbReference type="InterPro" id="IPR011047">
    <property type="entry name" value="Quinoprotein_ADH-like_sf"/>
</dbReference>
<dbReference type="FunFam" id="3.30.200.20:FF:000077">
    <property type="entry name" value="Putative Serine/threonine-protein kinase/endoribonuclease IRE1"/>
    <property type="match status" value="1"/>
</dbReference>
<evidence type="ECO:0000256" key="11">
    <source>
        <dbReference type="ARBA" id="ARBA00023136"/>
    </source>
</evidence>
<dbReference type="SUPFAM" id="SSF50998">
    <property type="entry name" value="Quinoprotein alcohol dehydrogenase-like"/>
    <property type="match status" value="1"/>
</dbReference>
<reference evidence="17" key="1">
    <citation type="submission" date="2023-06" db="EMBL/GenBank/DDBJ databases">
        <title>Survivors Of The Sea: Transcriptome response of Skeletonema marinoi to long-term dormancy.</title>
        <authorList>
            <person name="Pinder M.I.M."/>
            <person name="Kourtchenko O."/>
            <person name="Robertson E.K."/>
            <person name="Larsson T."/>
            <person name="Maumus F."/>
            <person name="Osuna-Cruz C.M."/>
            <person name="Vancaester E."/>
            <person name="Stenow R."/>
            <person name="Vandepoele K."/>
            <person name="Ploug H."/>
            <person name="Bruchert V."/>
            <person name="Godhe A."/>
            <person name="Topel M."/>
        </authorList>
    </citation>
    <scope>NUCLEOTIDE SEQUENCE</scope>
    <source>
        <strain evidence="17">R05AC</strain>
    </source>
</reference>
<keyword evidence="8 17" id="KW-0418">Kinase</keyword>
<dbReference type="GO" id="GO:1990604">
    <property type="term" value="C:IRE1-TRAF2-ASK1 complex"/>
    <property type="evidence" value="ECO:0007669"/>
    <property type="project" value="TreeGrafter"/>
</dbReference>
<dbReference type="Gene3D" id="1.20.1440.180">
    <property type="entry name" value="KEN domain"/>
    <property type="match status" value="1"/>
</dbReference>
<dbReference type="Pfam" id="PF06479">
    <property type="entry name" value="Ribonuc_2-5A"/>
    <property type="match status" value="1"/>
</dbReference>
<evidence type="ECO:0000259" key="14">
    <source>
        <dbReference type="PROSITE" id="PS50011"/>
    </source>
</evidence>
<dbReference type="EC" id="2.7.11.1" evidence="2"/>
<dbReference type="InterPro" id="IPR008271">
    <property type="entry name" value="Ser/Thr_kinase_AS"/>
</dbReference>
<dbReference type="PROSITE" id="PS50011">
    <property type="entry name" value="PROTEIN_KINASE_DOM"/>
    <property type="match status" value="1"/>
</dbReference>
<dbReference type="PROSITE" id="PS00108">
    <property type="entry name" value="PROTEIN_KINASE_ST"/>
    <property type="match status" value="1"/>
</dbReference>
<dbReference type="GO" id="GO:0008270">
    <property type="term" value="F:zinc ion binding"/>
    <property type="evidence" value="ECO:0007669"/>
    <property type="project" value="UniProtKB-KW"/>
</dbReference>
<dbReference type="SMART" id="SM00580">
    <property type="entry name" value="PUG"/>
    <property type="match status" value="1"/>
</dbReference>
<evidence type="ECO:0000259" key="15">
    <source>
        <dbReference type="PROSITE" id="PS50103"/>
    </source>
</evidence>
<keyword evidence="9" id="KW-0067">ATP-binding</keyword>
<feature type="domain" description="KEN" evidence="16">
    <location>
        <begin position="1017"/>
        <end position="1155"/>
    </location>
</feature>
<proteinExistence type="predicted"/>
<dbReference type="GO" id="GO:0005524">
    <property type="term" value="F:ATP binding"/>
    <property type="evidence" value="ECO:0007669"/>
    <property type="project" value="UniProtKB-KW"/>
</dbReference>
<evidence type="ECO:0000313" key="18">
    <source>
        <dbReference type="Proteomes" id="UP001224775"/>
    </source>
</evidence>
<dbReference type="GO" id="GO:0051082">
    <property type="term" value="F:unfolded protein binding"/>
    <property type="evidence" value="ECO:0007669"/>
    <property type="project" value="TreeGrafter"/>
</dbReference>
<dbReference type="SMART" id="SM00220">
    <property type="entry name" value="S_TKc"/>
    <property type="match status" value="1"/>
</dbReference>
<evidence type="ECO:0000256" key="4">
    <source>
        <dbReference type="ARBA" id="ARBA00022679"/>
    </source>
</evidence>
<dbReference type="InterPro" id="IPR045133">
    <property type="entry name" value="IRE1/2-like"/>
</dbReference>
<dbReference type="InterPro" id="IPR010513">
    <property type="entry name" value="KEN_dom"/>
</dbReference>
<keyword evidence="18" id="KW-1185">Reference proteome</keyword>
<feature type="compositionally biased region" description="Basic and acidic residues" evidence="13">
    <location>
        <begin position="1390"/>
        <end position="1405"/>
    </location>
</feature>
<keyword evidence="4" id="KW-0808">Transferase</keyword>
<dbReference type="PANTHER" id="PTHR13954">
    <property type="entry name" value="IRE1-RELATED"/>
    <property type="match status" value="1"/>
</dbReference>
<feature type="region of interest" description="Disordered" evidence="13">
    <location>
        <begin position="1176"/>
        <end position="1214"/>
    </location>
</feature>
<evidence type="ECO:0000256" key="13">
    <source>
        <dbReference type="SAM" id="MobiDB-lite"/>
    </source>
</evidence>
<evidence type="ECO:0000256" key="1">
    <source>
        <dbReference type="ARBA" id="ARBA00004479"/>
    </source>
</evidence>
<evidence type="ECO:0000259" key="16">
    <source>
        <dbReference type="PROSITE" id="PS51392"/>
    </source>
</evidence>
<dbReference type="InterPro" id="IPR038357">
    <property type="entry name" value="KEN_sf"/>
</dbReference>
<name>A0AAD8YBV6_9STRA</name>
<keyword evidence="12" id="KW-0863">Zinc-finger</keyword>
<feature type="compositionally biased region" description="Acidic residues" evidence="13">
    <location>
        <begin position="200"/>
        <end position="219"/>
    </location>
</feature>
<evidence type="ECO:0000313" key="17">
    <source>
        <dbReference type="EMBL" id="KAK1742938.1"/>
    </source>
</evidence>
<sequence>MKGSKGSGFESDQNDTNTQEQQRREQTANAEDEDSVLILVSVDGTLAGVSRSTGEVLWKRSQNDAVSTSPTAANDDDDNNTSSLATVNKFLSPLVSTTTKSSGHSSLQWHAVPSIDGVVYLTGGGDSMNESPSSSSHELSISTHIRDLVDRAPFVDAHGRFFVGSRRATVAAVDERTGEILRVIPKWKSSEKKNQKSTDNDDNIIDNYDGDSDYNEEELAPSLEGRDVVWIGRLEHSVTVHDLQKNTVDVEFSVAEILSVDEMIHGRRSDRSSLLIRDNGSSSPSDKDASDTSQNGDEDEDITQRLFTEYIAEALRHPRSGNRILTLPAPDDGIVVDNNDKKFDNTAYATAAAGGGSSFLVSTPGGNVAFRDSISSDLGWVAFEMMNNPVVYAIEGLTGEKIRVHVLPDGSTTDSSASDPSQDSIPQIFEQQIASLIYSSLLTSESDSEDCSDAANNEECRAIALAEQGSVVGALQDGQLYALPLGERSPSRLHHLPLGLPQPNPKSKEDSVEKIYNKPLSQHHAIGFHDHNTDDSSGDSDAGDKQHVHVDPRFTSSCTPKSPLYPGCLIGASLMMGNLLDVNGNLDMASVFASADLDYDLYLDMMEGKSAKKNSFFQQFIKILSSWIAPTVALIFVLSFEFGRRERLKAIAKSPSNEYLGDGSATTGNDSKDISKETSQGVIQLSDEVLGYGGHGTIVYKGVVDKRQVAVKRLLKIYASSADREISLLIESDGHPNVVRYFLKEIRGDFVYLALELCDMSLNDLIVCLGKLRNSTKADDFESATRSLLYQIASGVRHIHSLRIVHRDLKPQNILLAQRSKLKGKAENEDEGCSDSETDVDENTILEGFKSMEYVPKISDMGLGKQLAGQSSFGLSTLGTGSVGGPAGSASVAGAGAGSVGWQAPEVMAMRWSPETSSTNSESESCVEASPLEVGRTSRSVDIFSLGCIFYCTILPGSHPFGEWYEREANIMKNKPNKDDLEFAPDASDLIVSMIDRDAKARPTAEEVCNHPFFWSPSQRLKFLCDLSDRIELCDINQEDNGDNNLSMNIFAIEKGAFEVFGTSWEKKLDPELMDASLSRRTYDPSSVRDILRMIRNKHHHYDELPSSLKSRIGSSTDGLSRYITKQFPRLLMHCYNFCVCNLGPDDPLSVDYKLPRSRLSPNVQSAKEDVTALQPLNEQKKGISLEPIPDDLEQEDEPQKESDEKDELTSVTPSLVDEAESLVTGTVDDAAEKAQADVQSVPEALIVEDESEVKDADGGILTDEEMSGIVVWCGSNAAKQLNCRGWFRSDDEWEQRLDAKLRKRDANLARCADDPKFRTRLCNHWDVSGGTYCPMRKKNRCIFAHGPVELRVKEGKRHRWGTLVNKHGLCANPKASGGEDTYGIARSVENTRKEQGQWKGDTPKKGSKGKSKGKPKKKEDNK</sequence>
<dbReference type="GO" id="GO:0004674">
    <property type="term" value="F:protein serine/threonine kinase activity"/>
    <property type="evidence" value="ECO:0007669"/>
    <property type="project" value="UniProtKB-KW"/>
</dbReference>